<sequence length="201" mass="20671">MRLILAAALAASLASAPAIAQTLPGAPVASRVTAGTYPVDAAHTQVTWQVNHMGFTMLEGQFGASDGTLTIDPARPAATTVDVTFKIDDLSVTSAAFAKHLKSADFFDVANHPTARFISTSVKPSGNTAVITGNLTIKGITKPVTLNATFIGAGANPMSKKLNIGFRATGSIKRSDFGLGMAVPVVSDKVDLTINAAFAAQ</sequence>
<organism evidence="4 5">
    <name type="scientific">Sphingomonas carotinifaciens</name>
    <dbReference type="NCBI Taxonomy" id="1166323"/>
    <lineage>
        <taxon>Bacteria</taxon>
        <taxon>Pseudomonadati</taxon>
        <taxon>Pseudomonadota</taxon>
        <taxon>Alphaproteobacteria</taxon>
        <taxon>Sphingomonadales</taxon>
        <taxon>Sphingomonadaceae</taxon>
        <taxon>Sphingomonas</taxon>
    </lineage>
</organism>
<dbReference type="Pfam" id="PF04264">
    <property type="entry name" value="YceI"/>
    <property type="match status" value="1"/>
</dbReference>
<dbReference type="RefSeq" id="WP_149680858.1">
    <property type="nucleotide sequence ID" value="NZ_FNBI01000001.1"/>
</dbReference>
<dbReference type="Gene3D" id="2.40.128.110">
    <property type="entry name" value="Lipid/polyisoprenoid-binding, YceI-like"/>
    <property type="match status" value="1"/>
</dbReference>
<dbReference type="InterPro" id="IPR036761">
    <property type="entry name" value="TTHA0802/YceI-like_sf"/>
</dbReference>
<proteinExistence type="predicted"/>
<dbReference type="OrthoDB" id="9811006at2"/>
<keyword evidence="5" id="KW-1185">Reference proteome</keyword>
<dbReference type="EMBL" id="WSUT01000005">
    <property type="protein sequence ID" value="MWC45275.1"/>
    <property type="molecule type" value="Genomic_DNA"/>
</dbReference>
<dbReference type="PANTHER" id="PTHR34406">
    <property type="entry name" value="PROTEIN YCEI"/>
    <property type="match status" value="1"/>
</dbReference>
<dbReference type="AlphaFoldDB" id="A0A1G7F513"/>
<evidence type="ECO:0000313" key="5">
    <source>
        <dbReference type="Proteomes" id="UP000323502"/>
    </source>
</evidence>
<reference evidence="4 5" key="1">
    <citation type="submission" date="2016-10" db="EMBL/GenBank/DDBJ databases">
        <authorList>
            <person name="Varghese N."/>
            <person name="Submissions S."/>
        </authorList>
    </citation>
    <scope>NUCLEOTIDE SEQUENCE [LARGE SCALE GENOMIC DNA]</scope>
    <source>
        <strain evidence="4 5">S7-754</strain>
    </source>
</reference>
<evidence type="ECO:0000256" key="1">
    <source>
        <dbReference type="SAM" id="SignalP"/>
    </source>
</evidence>
<protein>
    <submittedName>
        <fullName evidence="4">Polyisoprenoid-binding protein YceI</fullName>
    </submittedName>
</protein>
<dbReference type="SUPFAM" id="SSF101874">
    <property type="entry name" value="YceI-like"/>
    <property type="match status" value="1"/>
</dbReference>
<reference evidence="3 6" key="2">
    <citation type="submission" date="2019-12" db="EMBL/GenBank/DDBJ databases">
        <authorList>
            <person name="Zheng J."/>
        </authorList>
    </citation>
    <scope>NUCLEOTIDE SEQUENCE [LARGE SCALE GENOMIC DNA]</scope>
    <source>
        <strain evidence="3 6">DSM 27347</strain>
    </source>
</reference>
<evidence type="ECO:0000313" key="6">
    <source>
        <dbReference type="Proteomes" id="UP000436801"/>
    </source>
</evidence>
<dbReference type="EMBL" id="FNBI01000001">
    <property type="protein sequence ID" value="SDE71001.1"/>
    <property type="molecule type" value="Genomic_DNA"/>
</dbReference>
<dbReference type="SMART" id="SM00867">
    <property type="entry name" value="YceI"/>
    <property type="match status" value="1"/>
</dbReference>
<keyword evidence="1" id="KW-0732">Signal</keyword>
<evidence type="ECO:0000259" key="2">
    <source>
        <dbReference type="SMART" id="SM00867"/>
    </source>
</evidence>
<gene>
    <name evidence="3" type="ORF">GQR91_16795</name>
    <name evidence="4" type="ORF">SAMN05216557_101239</name>
</gene>
<feature type="signal peptide" evidence="1">
    <location>
        <begin position="1"/>
        <end position="20"/>
    </location>
</feature>
<dbReference type="Proteomes" id="UP000323502">
    <property type="component" value="Unassembled WGS sequence"/>
</dbReference>
<dbReference type="InterPro" id="IPR007372">
    <property type="entry name" value="Lipid/polyisoprenoid-bd_YceI"/>
</dbReference>
<name>A0A1G7F513_9SPHN</name>
<accession>A0A1G7F513</accession>
<dbReference type="Proteomes" id="UP000436801">
    <property type="component" value="Unassembled WGS sequence"/>
</dbReference>
<feature type="chain" id="PRO_5033271162" evidence="1">
    <location>
        <begin position="21"/>
        <end position="201"/>
    </location>
</feature>
<evidence type="ECO:0000313" key="3">
    <source>
        <dbReference type="EMBL" id="MWC45275.1"/>
    </source>
</evidence>
<feature type="domain" description="Lipid/polyisoprenoid-binding YceI-like" evidence="2">
    <location>
        <begin position="36"/>
        <end position="199"/>
    </location>
</feature>
<dbReference type="PANTHER" id="PTHR34406:SF1">
    <property type="entry name" value="PROTEIN YCEI"/>
    <property type="match status" value="1"/>
</dbReference>
<evidence type="ECO:0000313" key="4">
    <source>
        <dbReference type="EMBL" id="SDE71001.1"/>
    </source>
</evidence>